<proteinExistence type="predicted"/>
<protein>
    <submittedName>
        <fullName evidence="1">Unannotated protein</fullName>
    </submittedName>
</protein>
<gene>
    <name evidence="1" type="ORF">UFOPK3547_01296</name>
</gene>
<evidence type="ECO:0000313" key="1">
    <source>
        <dbReference type="EMBL" id="CAB4346243.1"/>
    </source>
</evidence>
<accession>A0A6J6A398</accession>
<organism evidence="1">
    <name type="scientific">freshwater metagenome</name>
    <dbReference type="NCBI Taxonomy" id="449393"/>
    <lineage>
        <taxon>unclassified sequences</taxon>
        <taxon>metagenomes</taxon>
        <taxon>ecological metagenomes</taxon>
    </lineage>
</organism>
<dbReference type="EMBL" id="CAESAN010000119">
    <property type="protein sequence ID" value="CAB4346243.1"/>
    <property type="molecule type" value="Genomic_DNA"/>
</dbReference>
<name>A0A6J6A398_9ZZZZ</name>
<dbReference type="AlphaFoldDB" id="A0A6J6A398"/>
<reference evidence="1" key="1">
    <citation type="submission" date="2020-05" db="EMBL/GenBank/DDBJ databases">
        <authorList>
            <person name="Chiriac C."/>
            <person name="Salcher M."/>
            <person name="Ghai R."/>
            <person name="Kavagutti S V."/>
        </authorList>
    </citation>
    <scope>NUCLEOTIDE SEQUENCE</scope>
</reference>
<sequence length="289" mass="34121">MIGNKTLFVTSLYSKLGDTKFGGRIGRIHHYLGSLKTILNMDQDFVIYTSDIEEKELIESSIDMVKYKDKIRIILYDLNSHPNHEYFQEKLDGFNKMDAHRCYEIMHSKTTWMNNHINENYDFIYWIDCGLSHGGLFPLKYRGGVDTFTNHFKCSLFTPKIVENLNKCTDKITLLSGDQSYHLFDSSANDKFFTDVVKDTKYHIIGGMFGGPKNLVINLINEYQIAFNKMIEFDVLHREEQLLSYLFMKDKDLYNQLIFTTWHHEDSDMAQYNIENEIYFYNVFENLNK</sequence>